<sequence length="299" mass="34981">MSGAVGGMQRFSREDWEDASKEEVLDELARVRAMLEREKRRSGSFAEELRAAKEQSLAVQTMVEQEEEYITNRLMKRLEQLKQEKQILANEVEQEEEFLTNTLQKRLEKITKEKVDLENQLEVEQEYIVNKLQKQLEHLNCEKNKLTKEKIDLENQLEAEQEYIVNKLQKQVRQLGREKAGLLREKNDLHKQIEDLGRSVSKLNKDKVNVEAQMEMEEENIVNRLQRQLDYVHVQYKNLERRMEERGLSLKDFGAEPLDVNCHPLGRHSFRSRSFDAGSLKLSRKGVRTLSGGASVSAR</sequence>
<dbReference type="PANTHER" id="PTHR15276:SF0">
    <property type="entry name" value="COILED-COIL DOMAIN-CONTAINING PROTEIN 6"/>
    <property type="match status" value="1"/>
</dbReference>
<dbReference type="OrthoDB" id="509410at2759"/>
<organism evidence="3 4">
    <name type="scientific">Ostreobium quekettii</name>
    <dbReference type="NCBI Taxonomy" id="121088"/>
    <lineage>
        <taxon>Eukaryota</taxon>
        <taxon>Viridiplantae</taxon>
        <taxon>Chlorophyta</taxon>
        <taxon>core chlorophytes</taxon>
        <taxon>Ulvophyceae</taxon>
        <taxon>TCBD clade</taxon>
        <taxon>Bryopsidales</taxon>
        <taxon>Ostreobineae</taxon>
        <taxon>Ostreobiaceae</taxon>
        <taxon>Ostreobium</taxon>
    </lineage>
</organism>
<evidence type="ECO:0000313" key="3">
    <source>
        <dbReference type="EMBL" id="CAD7705261.1"/>
    </source>
</evidence>
<name>A0A8S1JDE7_9CHLO</name>
<feature type="region of interest" description="Disordered" evidence="2">
    <location>
        <begin position="1"/>
        <end position="21"/>
    </location>
</feature>
<gene>
    <name evidence="3" type="ORF">OSTQU699_LOCUS10616</name>
</gene>
<protein>
    <submittedName>
        <fullName evidence="3">Uncharacterized protein</fullName>
    </submittedName>
</protein>
<dbReference type="InterPro" id="IPR019152">
    <property type="entry name" value="DUF2046"/>
</dbReference>
<keyword evidence="1" id="KW-0175">Coiled coil</keyword>
<comment type="caution">
    <text evidence="3">The sequence shown here is derived from an EMBL/GenBank/DDBJ whole genome shotgun (WGS) entry which is preliminary data.</text>
</comment>
<dbReference type="PANTHER" id="PTHR15276">
    <property type="entry name" value="H4 D10S170 PROTEIN-RELATED"/>
    <property type="match status" value="1"/>
</dbReference>
<accession>A0A8S1JDE7</accession>
<evidence type="ECO:0000313" key="4">
    <source>
        <dbReference type="Proteomes" id="UP000708148"/>
    </source>
</evidence>
<dbReference type="AlphaFoldDB" id="A0A8S1JDE7"/>
<dbReference type="Pfam" id="PF09755">
    <property type="entry name" value="DUF2046"/>
    <property type="match status" value="1"/>
</dbReference>
<feature type="compositionally biased region" description="Basic and acidic residues" evidence="2">
    <location>
        <begin position="11"/>
        <end position="21"/>
    </location>
</feature>
<keyword evidence="4" id="KW-1185">Reference proteome</keyword>
<dbReference type="Proteomes" id="UP000708148">
    <property type="component" value="Unassembled WGS sequence"/>
</dbReference>
<proteinExistence type="predicted"/>
<evidence type="ECO:0000256" key="2">
    <source>
        <dbReference type="SAM" id="MobiDB-lite"/>
    </source>
</evidence>
<feature type="coiled-coil region" evidence="1">
    <location>
        <begin position="21"/>
        <end position="242"/>
    </location>
</feature>
<dbReference type="SUPFAM" id="SSF90257">
    <property type="entry name" value="Myosin rod fragments"/>
    <property type="match status" value="1"/>
</dbReference>
<evidence type="ECO:0000256" key="1">
    <source>
        <dbReference type="SAM" id="Coils"/>
    </source>
</evidence>
<reference evidence="3" key="1">
    <citation type="submission" date="2020-12" db="EMBL/GenBank/DDBJ databases">
        <authorList>
            <person name="Iha C."/>
        </authorList>
    </citation>
    <scope>NUCLEOTIDE SEQUENCE</scope>
</reference>
<dbReference type="EMBL" id="CAJHUC010003063">
    <property type="protein sequence ID" value="CAD7705261.1"/>
    <property type="molecule type" value="Genomic_DNA"/>
</dbReference>